<dbReference type="GO" id="GO:0016853">
    <property type="term" value="F:isomerase activity"/>
    <property type="evidence" value="ECO:0007669"/>
    <property type="project" value="UniProtKB-KW"/>
</dbReference>
<gene>
    <name evidence="2" type="ORF">BG53_04905</name>
</gene>
<dbReference type="PANTHER" id="PTHR12110">
    <property type="entry name" value="HYDROXYPYRUVATE ISOMERASE"/>
    <property type="match status" value="1"/>
</dbReference>
<comment type="caution">
    <text evidence="2">The sequence shown here is derived from an EMBL/GenBank/DDBJ whole genome shotgun (WGS) entry which is preliminary data.</text>
</comment>
<dbReference type="Pfam" id="PF01261">
    <property type="entry name" value="AP_endonuc_2"/>
    <property type="match status" value="1"/>
</dbReference>
<accession>A0A9W5W777</accession>
<dbReference type="PANTHER" id="PTHR12110:SF21">
    <property type="entry name" value="XYLOSE ISOMERASE-LIKE TIM BARREL DOMAIN-CONTAINING PROTEIN"/>
    <property type="match status" value="1"/>
</dbReference>
<dbReference type="AlphaFoldDB" id="A0A9W5W777"/>
<dbReference type="InterPro" id="IPR036237">
    <property type="entry name" value="Xyl_isomerase-like_sf"/>
</dbReference>
<name>A0A9W5W777_9BACL</name>
<dbReference type="Gene3D" id="3.20.20.150">
    <property type="entry name" value="Divalent-metal-dependent TIM barrel enzymes"/>
    <property type="match status" value="1"/>
</dbReference>
<dbReference type="InterPro" id="IPR050312">
    <property type="entry name" value="IolE/XylAMocC-like"/>
</dbReference>
<dbReference type="Proteomes" id="UP000053750">
    <property type="component" value="Unassembled WGS sequence"/>
</dbReference>
<keyword evidence="3" id="KW-1185">Reference proteome</keyword>
<evidence type="ECO:0000313" key="3">
    <source>
        <dbReference type="Proteomes" id="UP000053750"/>
    </source>
</evidence>
<protein>
    <submittedName>
        <fullName evidence="2">Sugar phosphate isomerase</fullName>
    </submittedName>
</protein>
<dbReference type="SUPFAM" id="SSF51658">
    <property type="entry name" value="Xylose isomerase-like"/>
    <property type="match status" value="1"/>
</dbReference>
<dbReference type="RefSeq" id="WP_036583307.1">
    <property type="nucleotide sequence ID" value="NZ_KK082266.1"/>
</dbReference>
<dbReference type="InterPro" id="IPR013022">
    <property type="entry name" value="Xyl_isomerase-like_TIM-brl"/>
</dbReference>
<proteinExistence type="predicted"/>
<evidence type="ECO:0000313" key="2">
    <source>
        <dbReference type="EMBL" id="EXX87061.1"/>
    </source>
</evidence>
<keyword evidence="2" id="KW-0413">Isomerase</keyword>
<sequence length="153" mass="17152">MAMKLSFNTWPYASFPVWLPAYPLEEVIKRLSRIGYQGIEIGCASPHAYPPTLSKERRIETKKILDHFGMEVSSMLPALSGGPGHNVASPIPEERRHTIEHMKDIAQLCEEWGCKTILYIPGWQVFGTSLEQAWTWSVEALSEIADTAADHGV</sequence>
<feature type="domain" description="Xylose isomerase-like TIM barrel" evidence="1">
    <location>
        <begin position="29"/>
        <end position="153"/>
    </location>
</feature>
<reference evidence="2 3" key="1">
    <citation type="submission" date="2014-02" db="EMBL/GenBank/DDBJ databases">
        <title>Genome sequence of Paenibacillus darwinianus reveals adaptive mechanisms for survival in Antarctic soils.</title>
        <authorList>
            <person name="Dsouza M."/>
            <person name="Taylor M.W."/>
            <person name="Turner S.J."/>
            <person name="Aislabie J."/>
        </authorList>
    </citation>
    <scope>NUCLEOTIDE SEQUENCE [LARGE SCALE GENOMIC DNA]</scope>
    <source>
        <strain evidence="2 3">CE1</strain>
    </source>
</reference>
<feature type="non-terminal residue" evidence="2">
    <location>
        <position position="153"/>
    </location>
</feature>
<organism evidence="2 3">
    <name type="scientific">Paenibacillus darwinianus</name>
    <dbReference type="NCBI Taxonomy" id="1380763"/>
    <lineage>
        <taxon>Bacteria</taxon>
        <taxon>Bacillati</taxon>
        <taxon>Bacillota</taxon>
        <taxon>Bacilli</taxon>
        <taxon>Bacillales</taxon>
        <taxon>Paenibacillaceae</taxon>
        <taxon>Paenibacillus</taxon>
    </lineage>
</organism>
<dbReference type="EMBL" id="JFHU01000169">
    <property type="protein sequence ID" value="EXX87061.1"/>
    <property type="molecule type" value="Genomic_DNA"/>
</dbReference>
<evidence type="ECO:0000259" key="1">
    <source>
        <dbReference type="Pfam" id="PF01261"/>
    </source>
</evidence>